<gene>
    <name evidence="2" type="ORF">SIL82_01455</name>
</gene>
<organism evidence="2 3">
    <name type="scientific">Sphingomonas echinoides</name>
    <dbReference type="NCBI Taxonomy" id="59803"/>
    <lineage>
        <taxon>Bacteria</taxon>
        <taxon>Pseudomonadati</taxon>
        <taxon>Pseudomonadota</taxon>
        <taxon>Alphaproteobacteria</taxon>
        <taxon>Sphingomonadales</taxon>
        <taxon>Sphingomonadaceae</taxon>
        <taxon>Sphingomonas</taxon>
    </lineage>
</organism>
<accession>A0ABU4PIE1</accession>
<keyword evidence="2" id="KW-0456">Lyase</keyword>
<sequence length="223" mass="22574">MTTLAVLRPEPGNAATIARARAAGFKTVSVPLFAVQALAWDVPDAARFDSLILTSANALRFGGPGLEALRQLPVLAVGPRTAAAARAASFDVMATGEGTAADIAALASANGFTTALHLTGRDRTLERGGPIAAVVPVYESAPIPIEETALRTLAGTIALLHSARAARRLGALVDGTGMDRATLGIAAFSSAIATAAGHGWREVAVAATPDDAALFAAVRATSR</sequence>
<proteinExistence type="predicted"/>
<dbReference type="Gene3D" id="3.40.50.10090">
    <property type="match status" value="2"/>
</dbReference>
<dbReference type="InterPro" id="IPR003754">
    <property type="entry name" value="4pyrrol_synth_uPrphyn_synth"/>
</dbReference>
<dbReference type="EC" id="4.2.1.75" evidence="2"/>
<dbReference type="GO" id="GO:0004852">
    <property type="term" value="F:uroporphyrinogen-III synthase activity"/>
    <property type="evidence" value="ECO:0007669"/>
    <property type="project" value="UniProtKB-EC"/>
</dbReference>
<comment type="caution">
    <text evidence="2">The sequence shown here is derived from an EMBL/GenBank/DDBJ whole genome shotgun (WGS) entry which is preliminary data.</text>
</comment>
<evidence type="ECO:0000259" key="1">
    <source>
        <dbReference type="Pfam" id="PF02602"/>
    </source>
</evidence>
<dbReference type="InterPro" id="IPR036108">
    <property type="entry name" value="4pyrrol_syn_uPrphyn_synt_sf"/>
</dbReference>
<dbReference type="Pfam" id="PF02602">
    <property type="entry name" value="HEM4"/>
    <property type="match status" value="1"/>
</dbReference>
<keyword evidence="3" id="KW-1185">Reference proteome</keyword>
<reference evidence="2 3" key="1">
    <citation type="submission" date="2023-11" db="EMBL/GenBank/DDBJ databases">
        <title>MicrobeMod: A computational toolkit for identifying prokaryotic methylation and restriction-modification with nanopore sequencing.</title>
        <authorList>
            <person name="Crits-Christoph A."/>
            <person name="Kang S.C."/>
            <person name="Lee H."/>
            <person name="Ostrov N."/>
        </authorList>
    </citation>
    <scope>NUCLEOTIDE SEQUENCE [LARGE SCALE GENOMIC DNA]</scope>
    <source>
        <strain evidence="2 3">ATCC 14820</strain>
    </source>
</reference>
<dbReference type="SUPFAM" id="SSF69618">
    <property type="entry name" value="HemD-like"/>
    <property type="match status" value="1"/>
</dbReference>
<dbReference type="RefSeq" id="WP_010405915.1">
    <property type="nucleotide sequence ID" value="NZ_JAWXXV010000001.1"/>
</dbReference>
<evidence type="ECO:0000313" key="3">
    <source>
        <dbReference type="Proteomes" id="UP001279660"/>
    </source>
</evidence>
<protein>
    <submittedName>
        <fullName evidence="2">Uroporphyrinogen-III synthase</fullName>
        <ecNumber evidence="2">4.2.1.75</ecNumber>
    </submittedName>
</protein>
<dbReference type="Proteomes" id="UP001279660">
    <property type="component" value="Unassembled WGS sequence"/>
</dbReference>
<evidence type="ECO:0000313" key="2">
    <source>
        <dbReference type="EMBL" id="MDX5982912.1"/>
    </source>
</evidence>
<dbReference type="EMBL" id="JAWXXV010000001">
    <property type="protein sequence ID" value="MDX5982912.1"/>
    <property type="molecule type" value="Genomic_DNA"/>
</dbReference>
<feature type="domain" description="Tetrapyrrole biosynthesis uroporphyrinogen III synthase" evidence="1">
    <location>
        <begin position="17"/>
        <end position="215"/>
    </location>
</feature>
<name>A0ABU4PIE1_9SPHN</name>